<feature type="domain" description="Fe2OG dioxygenase" evidence="6">
    <location>
        <begin position="170"/>
        <end position="272"/>
    </location>
</feature>
<dbReference type="OrthoDB" id="21825at2"/>
<dbReference type="EMBL" id="CYHG01000003">
    <property type="protein sequence ID" value="CUB03349.1"/>
    <property type="molecule type" value="Genomic_DNA"/>
</dbReference>
<keyword evidence="7" id="KW-0223">Dioxygenase</keyword>
<dbReference type="SUPFAM" id="SSF51197">
    <property type="entry name" value="Clavaminate synthase-like"/>
    <property type="match status" value="1"/>
</dbReference>
<dbReference type="InterPro" id="IPR005123">
    <property type="entry name" value="Oxoglu/Fe-dep_dioxygenase_dom"/>
</dbReference>
<proteinExistence type="inferred from homology"/>
<name>A0A0K6IJS4_9GAMM</name>
<accession>A0A0K6IJS4</accession>
<dbReference type="Pfam" id="PF14226">
    <property type="entry name" value="DIOX_N"/>
    <property type="match status" value="1"/>
</dbReference>
<keyword evidence="4 5" id="KW-0408">Iron</keyword>
<dbReference type="Proteomes" id="UP000182769">
    <property type="component" value="Unassembled WGS sequence"/>
</dbReference>
<evidence type="ECO:0000256" key="2">
    <source>
        <dbReference type="ARBA" id="ARBA00022723"/>
    </source>
</evidence>
<dbReference type="Gene3D" id="2.60.120.330">
    <property type="entry name" value="B-lactam Antibiotic, Isopenicillin N Synthase, Chain"/>
    <property type="match status" value="1"/>
</dbReference>
<keyword evidence="3 5" id="KW-0560">Oxidoreductase</keyword>
<evidence type="ECO:0000313" key="8">
    <source>
        <dbReference type="Proteomes" id="UP000182769"/>
    </source>
</evidence>
<dbReference type="PANTHER" id="PTHR10209:SF867">
    <property type="entry name" value="2-OXOGLUTARATE (2OG) AND FE(II)-DEPENDENT OXYGENASE SUPERFAMILY PROTEIN"/>
    <property type="match status" value="1"/>
</dbReference>
<keyword evidence="2 5" id="KW-0479">Metal-binding</keyword>
<evidence type="ECO:0000313" key="7">
    <source>
        <dbReference type="EMBL" id="CUB03349.1"/>
    </source>
</evidence>
<dbReference type="InterPro" id="IPR026992">
    <property type="entry name" value="DIOX_N"/>
</dbReference>
<organism evidence="7 8">
    <name type="scientific">Marinomonas fungiae</name>
    <dbReference type="NCBI Taxonomy" id="1137284"/>
    <lineage>
        <taxon>Bacteria</taxon>
        <taxon>Pseudomonadati</taxon>
        <taxon>Pseudomonadota</taxon>
        <taxon>Gammaproteobacteria</taxon>
        <taxon>Oceanospirillales</taxon>
        <taxon>Oceanospirillaceae</taxon>
        <taxon>Marinomonas</taxon>
    </lineage>
</organism>
<sequence length="318" mass="36045">MGIPLIDYSKLTSPDKAERAKEIQFLDTACREIGFFYLINTDIDKALIKRMMTAAKRFFDAPLEEKLKIDIKNSINHRGYGPVGEEQLDEVNKADWKETFDMALDLPSDHPLAVKYPKMYGRNQNPSDPVVLETLHDYYVTAFGVAQQLLRAMAEALDLEADFFGRCFKDHVTVLRMIHYPPRPADSHDNGAGAHTDYGCVTLLLQDDIGGLEVKHRNGEWLKATPMEGALVVNIGDLMQRWTNDEYISTAHRVQASAAGVHRYSFPFFVEPDYETTVACVPTCQSATKPAKYQPIYSGDWIQSRFDATYAYREKETA</sequence>
<evidence type="ECO:0000256" key="4">
    <source>
        <dbReference type="ARBA" id="ARBA00023004"/>
    </source>
</evidence>
<comment type="similarity">
    <text evidence="1 5">Belongs to the iron/ascorbate-dependent oxidoreductase family.</text>
</comment>
<dbReference type="PROSITE" id="PS51471">
    <property type="entry name" value="FE2OG_OXY"/>
    <property type="match status" value="1"/>
</dbReference>
<evidence type="ECO:0000256" key="1">
    <source>
        <dbReference type="ARBA" id="ARBA00008056"/>
    </source>
</evidence>
<dbReference type="InterPro" id="IPR027443">
    <property type="entry name" value="IPNS-like_sf"/>
</dbReference>
<dbReference type="PANTHER" id="PTHR10209">
    <property type="entry name" value="OXIDOREDUCTASE, 2OG-FE II OXYGENASE FAMILY PROTEIN"/>
    <property type="match status" value="1"/>
</dbReference>
<dbReference type="PRINTS" id="PR00682">
    <property type="entry name" value="IPNSYNTHASE"/>
</dbReference>
<evidence type="ECO:0000259" key="6">
    <source>
        <dbReference type="PROSITE" id="PS51471"/>
    </source>
</evidence>
<dbReference type="AlphaFoldDB" id="A0A0K6IJS4"/>
<dbReference type="GO" id="GO:0051213">
    <property type="term" value="F:dioxygenase activity"/>
    <property type="evidence" value="ECO:0007669"/>
    <property type="project" value="UniProtKB-KW"/>
</dbReference>
<gene>
    <name evidence="7" type="ORF">Ga0061065_103199</name>
</gene>
<keyword evidence="8" id="KW-1185">Reference proteome</keyword>
<reference evidence="8" key="1">
    <citation type="submission" date="2015-08" db="EMBL/GenBank/DDBJ databases">
        <authorList>
            <person name="Varghese N."/>
        </authorList>
    </citation>
    <scope>NUCLEOTIDE SEQUENCE [LARGE SCALE GENOMIC DNA]</scope>
    <source>
        <strain evidence="8">JCM 18476</strain>
    </source>
</reference>
<dbReference type="InterPro" id="IPR044861">
    <property type="entry name" value="IPNS-like_FE2OG_OXY"/>
</dbReference>
<dbReference type="STRING" id="1137284.GCA_001418205_01198"/>
<dbReference type="Pfam" id="PF03171">
    <property type="entry name" value="2OG-FeII_Oxy"/>
    <property type="match status" value="1"/>
</dbReference>
<evidence type="ECO:0000256" key="3">
    <source>
        <dbReference type="ARBA" id="ARBA00023002"/>
    </source>
</evidence>
<protein>
    <submittedName>
        <fullName evidence="7">Isopenicillin N synthase and related dioxygenases</fullName>
    </submittedName>
</protein>
<evidence type="ECO:0000256" key="5">
    <source>
        <dbReference type="RuleBase" id="RU003682"/>
    </source>
</evidence>
<dbReference type="RefSeq" id="WP_055462308.1">
    <property type="nucleotide sequence ID" value="NZ_CYHG01000003.1"/>
</dbReference>
<dbReference type="GO" id="GO:0046872">
    <property type="term" value="F:metal ion binding"/>
    <property type="evidence" value="ECO:0007669"/>
    <property type="project" value="UniProtKB-KW"/>
</dbReference>